<keyword evidence="2" id="KW-1185">Reference proteome</keyword>
<accession>A0A1I7JVV8</accession>
<dbReference type="Proteomes" id="UP000199391">
    <property type="component" value="Unassembled WGS sequence"/>
</dbReference>
<sequence>MDSCGPEHIEVLDKKINALGDALAHLGQGTSLKELLRIIRFPGYTTPAEFAFSVAMLDSMALQTRMLEQMGDHLLSAAKQVGREQR</sequence>
<reference evidence="2" key="1">
    <citation type="submission" date="2016-10" db="EMBL/GenBank/DDBJ databases">
        <authorList>
            <person name="Varghese N."/>
            <person name="Submissions S."/>
        </authorList>
    </citation>
    <scope>NUCLEOTIDE SEQUENCE [LARGE SCALE GENOMIC DNA]</scope>
    <source>
        <strain evidence="2">CGMCC 1.11014</strain>
    </source>
</reference>
<dbReference type="AlphaFoldDB" id="A0A1I7JVV8"/>
<dbReference type="OrthoDB" id="4251348at2"/>
<dbReference type="RefSeq" id="WP_093556461.1">
    <property type="nucleotide sequence ID" value="NZ_FPBO01000013.1"/>
</dbReference>
<gene>
    <name evidence="1" type="ORF">SAMN05216552_101380</name>
</gene>
<protein>
    <submittedName>
        <fullName evidence="1">Uncharacterized protein</fullName>
    </submittedName>
</protein>
<evidence type="ECO:0000313" key="2">
    <source>
        <dbReference type="Proteomes" id="UP000199391"/>
    </source>
</evidence>
<organism evidence="1 2">
    <name type="scientific">Pseudoduganella namucuonensis</name>
    <dbReference type="NCBI Taxonomy" id="1035707"/>
    <lineage>
        <taxon>Bacteria</taxon>
        <taxon>Pseudomonadati</taxon>
        <taxon>Pseudomonadota</taxon>
        <taxon>Betaproteobacteria</taxon>
        <taxon>Burkholderiales</taxon>
        <taxon>Oxalobacteraceae</taxon>
        <taxon>Telluria group</taxon>
        <taxon>Pseudoduganella</taxon>
    </lineage>
</organism>
<proteinExistence type="predicted"/>
<name>A0A1I7JVV8_9BURK</name>
<dbReference type="EMBL" id="FPBO01000013">
    <property type="protein sequence ID" value="SFU89314.1"/>
    <property type="molecule type" value="Genomic_DNA"/>
</dbReference>
<evidence type="ECO:0000313" key="1">
    <source>
        <dbReference type="EMBL" id="SFU89314.1"/>
    </source>
</evidence>